<dbReference type="InterPro" id="IPR000863">
    <property type="entry name" value="Sulfotransferase_dom"/>
</dbReference>
<dbReference type="RefSeq" id="WP_106688056.1">
    <property type="nucleotide sequence ID" value="NZ_CAXQEU010000140.1"/>
</dbReference>
<evidence type="ECO:0000256" key="2">
    <source>
        <dbReference type="ARBA" id="ARBA00022679"/>
    </source>
</evidence>
<comment type="similarity">
    <text evidence="1">Belongs to the sulfotransferase 1 family.</text>
</comment>
<dbReference type="Proteomes" id="UP001149142">
    <property type="component" value="Unassembled WGS sequence"/>
</dbReference>
<reference evidence="4" key="1">
    <citation type="submission" date="2022-11" db="EMBL/GenBank/DDBJ databases">
        <title>Refractory cell wall polysaccharides provide important carbon source for microbial heterotrophs in the hadal ocean.</title>
        <authorList>
            <person name="Zhu X."/>
        </authorList>
    </citation>
    <scope>NUCLEOTIDE SEQUENCE</scope>
    <source>
        <strain evidence="4">MTRN7</strain>
    </source>
</reference>
<evidence type="ECO:0000259" key="3">
    <source>
        <dbReference type="Pfam" id="PF00685"/>
    </source>
</evidence>
<dbReference type="Gene3D" id="3.40.50.300">
    <property type="entry name" value="P-loop containing nucleotide triphosphate hydrolases"/>
    <property type="match status" value="1"/>
</dbReference>
<gene>
    <name evidence="4" type="ORF">OOZ35_10455</name>
</gene>
<dbReference type="Pfam" id="PF00685">
    <property type="entry name" value="Sulfotransfer_1"/>
    <property type="match status" value="1"/>
</dbReference>
<sequence>MNFVERKYNSLVRYVYWHYFSKKLNLFQIVEYPKSGGTWMTQLISKYLDTYYPRNVVPKFKHAVIHGHYKYSDSFNKIVYVVRDGRDIMVSYYFHYVIGNSRINPNVTKKNRDKLPFEDYDNIKQNLPLFIEYLYTDYLKGFNKFSWSQLNEDYYRHKDKICIVRYEDMLTNTALELEKALIFLGETSIDNNKLEDTVNAYNFKNQTKRKPGEEDKNSFLRKGVSGDWKNHFTKEAAIMFDKYAGQNLIDLGYEKDRSWIDKL</sequence>
<dbReference type="PANTHER" id="PTHR11783">
    <property type="entry name" value="SULFOTRANSFERASE SULT"/>
    <property type="match status" value="1"/>
</dbReference>
<evidence type="ECO:0000256" key="1">
    <source>
        <dbReference type="ARBA" id="ARBA00005771"/>
    </source>
</evidence>
<name>A0ABT4S1X0_9FLAO</name>
<proteinExistence type="inferred from homology"/>
<keyword evidence="5" id="KW-1185">Reference proteome</keyword>
<dbReference type="EMBL" id="JAPFGC010000002">
    <property type="protein sequence ID" value="MDA0177913.1"/>
    <property type="molecule type" value="Genomic_DNA"/>
</dbReference>
<evidence type="ECO:0000313" key="4">
    <source>
        <dbReference type="EMBL" id="MDA0177913.1"/>
    </source>
</evidence>
<organism evidence="4 5">
    <name type="scientific">Mesoflavibacter profundi</name>
    <dbReference type="NCBI Taxonomy" id="2708110"/>
    <lineage>
        <taxon>Bacteria</taxon>
        <taxon>Pseudomonadati</taxon>
        <taxon>Bacteroidota</taxon>
        <taxon>Flavobacteriia</taxon>
        <taxon>Flavobacteriales</taxon>
        <taxon>Flavobacteriaceae</taxon>
        <taxon>Mesoflavibacter</taxon>
    </lineage>
</organism>
<protein>
    <submittedName>
        <fullName evidence="4">Sulfotransferase domain-containing protein</fullName>
    </submittedName>
</protein>
<accession>A0ABT4S1X0</accession>
<keyword evidence="2" id="KW-0808">Transferase</keyword>
<evidence type="ECO:0000313" key="5">
    <source>
        <dbReference type="Proteomes" id="UP001149142"/>
    </source>
</evidence>
<feature type="domain" description="Sulfotransferase" evidence="3">
    <location>
        <begin position="73"/>
        <end position="251"/>
    </location>
</feature>
<dbReference type="SUPFAM" id="SSF52540">
    <property type="entry name" value="P-loop containing nucleoside triphosphate hydrolases"/>
    <property type="match status" value="1"/>
</dbReference>
<comment type="caution">
    <text evidence="4">The sequence shown here is derived from an EMBL/GenBank/DDBJ whole genome shotgun (WGS) entry which is preliminary data.</text>
</comment>
<dbReference type="InterPro" id="IPR027417">
    <property type="entry name" value="P-loop_NTPase"/>
</dbReference>